<name>A0A0U1Z9L7_LNYV</name>
<organismHost>
    <name type="scientific">Sonchus hydrophilus</name>
    <dbReference type="NCBI Taxonomy" id="255580"/>
</organismHost>
<evidence type="ECO:0000256" key="8">
    <source>
        <dbReference type="ARBA" id="ARBA00033344"/>
    </source>
</evidence>
<dbReference type="GO" id="GO:1990904">
    <property type="term" value="C:ribonucleoprotein complex"/>
    <property type="evidence" value="ECO:0007669"/>
    <property type="project" value="UniProtKB-UniRule"/>
</dbReference>
<evidence type="ECO:0000256" key="3">
    <source>
        <dbReference type="ARBA" id="ARBA00022561"/>
    </source>
</evidence>
<sequence length="459" mass="50663">MTTSAEKLAKLEQLRKERAAVIQKPTTQVSSEPVVTEKPRVRNTAYDSLAGVTIGKRASRKWSDADIKSIPIYDVHQVPAAQVIALGKDLLTQIQNNSVNTVSADYCLVLAVSIPKPAMTSFEHLLTPPSPEQGARLDFTQPQAGVSNRSGLTAIEKMTLNATRKNLLTETDEEKRARYEAIIKKMEDQEAGLGTSKATVVTSETEAAAYGFLAATLLKLYAKSTESYIAGLAQIRNRFAAWYDCPKAVLDAFQPTEAALVSLRAAFARRPEVLSTWTLWVAVNENRTPGLLVTQQGLLNYLACRQFAYPGMHAYTLLIEIHEHTGMKFSDLLVEMDCPATRAGVREALELIRDYEITKDHPKRTTYFRYARNWDPKYFGALQSTECKTLVYVAASVSKKVSAQGANGDPMEIFAIKNLDATIKARLDPVAENMAGKILDQMLMDEMSGASWATKATTQ</sequence>
<organismHost>
    <name type="scientific">Sonchus oleraceus</name>
    <name type="common">Common sowthistle</name>
    <dbReference type="NCBI Taxonomy" id="50207"/>
</organismHost>
<comment type="similarity">
    <text evidence="9">Belongs to the cytorhabdovirus nucleocapsid protein family.</text>
</comment>
<evidence type="ECO:0000256" key="7">
    <source>
        <dbReference type="ARBA" id="ARBA00023274"/>
    </source>
</evidence>
<dbReference type="InterPro" id="IPR004902">
    <property type="entry name" value="Rhabdo_ncap_2"/>
</dbReference>
<accession>A0A0U1Z9L7</accession>
<organismHost>
    <name type="scientific">Lactuca sativa</name>
    <name type="common">Garden lettuce</name>
    <dbReference type="NCBI Taxonomy" id="4236"/>
</organismHost>
<dbReference type="EMBL" id="KP109951">
    <property type="protein sequence ID" value="AJS10618.1"/>
    <property type="molecule type" value="Viral_cRNA"/>
</dbReference>
<evidence type="ECO:0000313" key="10">
    <source>
        <dbReference type="EMBL" id="AJS10618.1"/>
    </source>
</evidence>
<keyword evidence="4 9" id="KW-0946">Virion</keyword>
<keyword evidence="2 9" id="KW-1139">Helical capsid protein</keyword>
<organism evidence="10">
    <name type="scientific">Lettuce necrotic yellows virus</name>
    <name type="common">LNYV</name>
    <dbReference type="NCBI Taxonomy" id="32612"/>
    <lineage>
        <taxon>Viruses</taxon>
        <taxon>Riboviria</taxon>
        <taxon>Orthornavirae</taxon>
        <taxon>Negarnaviricota</taxon>
        <taxon>Haploviricotina</taxon>
        <taxon>Monjiviricetes</taxon>
        <taxon>Mononegavirales</taxon>
        <taxon>Rhabdoviridae</taxon>
        <taxon>Betarhabdovirinae</taxon>
        <taxon>Alphacytorhabdovirus</taxon>
        <taxon>Alphacytorhabdovirus lactucanecante</taxon>
        <taxon>Cytorhabdovirus lactucanecante</taxon>
    </lineage>
</organism>
<keyword evidence="3 9" id="KW-0167">Capsid protein</keyword>
<dbReference type="Pfam" id="PF03216">
    <property type="entry name" value="Rhabdo_ncap_2"/>
    <property type="match status" value="1"/>
</dbReference>
<organismHost>
    <name type="scientific">Embergeria</name>
    <dbReference type="NCBI Taxonomy" id="43191"/>
</organismHost>
<protein>
    <recommendedName>
        <fullName evidence="1 9">Nucleoprotein</fullName>
        <shortName evidence="9">NP</shortName>
        <shortName evidence="9">Protein N</shortName>
    </recommendedName>
    <alternativeName>
        <fullName evidence="8 9">Nucleocapsid protein</fullName>
    </alternativeName>
</protein>
<proteinExistence type="inferred from homology"/>
<evidence type="ECO:0000256" key="9">
    <source>
        <dbReference type="RuleBase" id="RU369108"/>
    </source>
</evidence>
<keyword evidence="9" id="KW-1035">Host cytoplasm</keyword>
<evidence type="ECO:0000256" key="2">
    <source>
        <dbReference type="ARBA" id="ARBA00022497"/>
    </source>
</evidence>
<evidence type="ECO:0000256" key="1">
    <source>
        <dbReference type="ARBA" id="ARBA00014389"/>
    </source>
</evidence>
<evidence type="ECO:0000256" key="4">
    <source>
        <dbReference type="ARBA" id="ARBA00022844"/>
    </source>
</evidence>
<comment type="function">
    <text evidence="9">Encapsidates the genome, protecting it from nucleases. The encapsidated genomic RNA is termed the nucleocapsid (NC) and serves as template for viral transcription and replication.</text>
</comment>
<keyword evidence="6 9" id="KW-0543">Viral nucleoprotein</keyword>
<evidence type="ECO:0000256" key="5">
    <source>
        <dbReference type="ARBA" id="ARBA00022884"/>
    </source>
</evidence>
<keyword evidence="5 9" id="KW-0694">RNA-binding</keyword>
<reference evidence="10" key="1">
    <citation type="journal article" date="2016" name="Arch. Virol.">
        <title>Diversity and evolutionary history of lettuce necrotic yellows virus in Australia and New Zealand.</title>
        <authorList>
            <person name="Higgins C.M."/>
            <person name="Chang W.L."/>
            <person name="Khan S."/>
            <person name="Tang J."/>
            <person name="Elliott C."/>
            <person name="Dietzgen R.G."/>
        </authorList>
    </citation>
    <scope>NUCLEOTIDE SEQUENCE</scope>
    <source>
        <strain evidence="10">NZ3</strain>
    </source>
</reference>
<dbReference type="GO" id="GO:0019013">
    <property type="term" value="C:viral nucleocapsid"/>
    <property type="evidence" value="ECO:0007669"/>
    <property type="project" value="UniProtKB-UniRule"/>
</dbReference>
<dbReference type="GO" id="GO:0003723">
    <property type="term" value="F:RNA binding"/>
    <property type="evidence" value="ECO:0007669"/>
    <property type="project" value="UniProtKB-UniRule"/>
</dbReference>
<evidence type="ECO:0000256" key="6">
    <source>
        <dbReference type="ARBA" id="ARBA00023086"/>
    </source>
</evidence>
<comment type="subunit">
    <text evidence="9">Homomultimerizes to form the nucleocapsid. Binds to viral genomic RNA.</text>
</comment>
<dbReference type="GO" id="GO:0019029">
    <property type="term" value="C:helical viral capsid"/>
    <property type="evidence" value="ECO:0007669"/>
    <property type="project" value="UniProtKB-UniRule"/>
</dbReference>
<organismHost>
    <name type="scientific">Reichardia tingitana</name>
    <dbReference type="NCBI Taxonomy" id="43208"/>
</organismHost>
<keyword evidence="7 9" id="KW-0687">Ribonucleoprotein</keyword>
<comment type="subcellular location">
    <subcellularLocation>
        <location evidence="9">Virion</location>
    </subcellularLocation>
    <subcellularLocation>
        <location evidence="9">Host cytoplasm</location>
    </subcellularLocation>
</comment>
<dbReference type="GO" id="GO:0030430">
    <property type="term" value="C:host cell cytoplasm"/>
    <property type="evidence" value="ECO:0007669"/>
    <property type="project" value="UniProtKB-SubCell"/>
</dbReference>
<gene>
    <name evidence="10" type="primary">N</name>
</gene>